<comment type="subcellular location">
    <subcellularLocation>
        <location evidence="1 16">Nucleus</location>
    </subcellularLocation>
</comment>
<feature type="domain" description="mRNA capping enzyme adenylation" evidence="19">
    <location>
        <begin position="38"/>
        <end position="232"/>
    </location>
</feature>
<dbReference type="SUPFAM" id="SSF50249">
    <property type="entry name" value="Nucleic acid-binding proteins"/>
    <property type="match status" value="1"/>
</dbReference>
<dbReference type="GO" id="GO:0006370">
    <property type="term" value="P:7-methylguanosine mRNA capping"/>
    <property type="evidence" value="ECO:0007669"/>
    <property type="project" value="UniProtKB-KW"/>
</dbReference>
<dbReference type="Pfam" id="PF03919">
    <property type="entry name" value="mRNA_cap_C"/>
    <property type="match status" value="1"/>
</dbReference>
<evidence type="ECO:0000256" key="7">
    <source>
        <dbReference type="ARBA" id="ARBA00022695"/>
    </source>
</evidence>
<evidence type="ECO:0000313" key="22">
    <source>
        <dbReference type="Proteomes" id="UP000799429"/>
    </source>
</evidence>
<keyword evidence="7 16" id="KW-0548">Nucleotidyltransferase</keyword>
<organism evidence="21 22">
    <name type="scientific">Patellaria atrata CBS 101060</name>
    <dbReference type="NCBI Taxonomy" id="1346257"/>
    <lineage>
        <taxon>Eukaryota</taxon>
        <taxon>Fungi</taxon>
        <taxon>Dikarya</taxon>
        <taxon>Ascomycota</taxon>
        <taxon>Pezizomycotina</taxon>
        <taxon>Dothideomycetes</taxon>
        <taxon>Dothideomycetes incertae sedis</taxon>
        <taxon>Patellariales</taxon>
        <taxon>Patellariaceae</taxon>
        <taxon>Patellaria</taxon>
    </lineage>
</organism>
<accession>A0A9P4S6Q8</accession>
<comment type="subunit">
    <text evidence="15">Heterodimer. The mRNA-capping enzyme is composed of two separate chains alpha and beta, respectively a mRNA guanylyltransferase and an mRNA 5'-triphosphate monophosphatase.</text>
</comment>
<evidence type="ECO:0000256" key="5">
    <source>
        <dbReference type="ARBA" id="ARBA00022664"/>
    </source>
</evidence>
<comment type="caution">
    <text evidence="21">The sequence shown here is derived from an EMBL/GenBank/DDBJ whole genome shotgun (WGS) entry which is preliminary data.</text>
</comment>
<evidence type="ECO:0000313" key="21">
    <source>
        <dbReference type="EMBL" id="KAF2836721.1"/>
    </source>
</evidence>
<evidence type="ECO:0000256" key="4">
    <source>
        <dbReference type="ARBA" id="ARBA00019171"/>
    </source>
</evidence>
<evidence type="ECO:0000256" key="1">
    <source>
        <dbReference type="ARBA" id="ARBA00004123"/>
    </source>
</evidence>
<evidence type="ECO:0000256" key="16">
    <source>
        <dbReference type="PIRNR" id="PIRNR036959"/>
    </source>
</evidence>
<evidence type="ECO:0000256" key="2">
    <source>
        <dbReference type="ARBA" id="ARBA00010237"/>
    </source>
</evidence>
<feature type="active site" description="N6-GMP-lysine intermediate" evidence="17">
    <location>
        <position position="60"/>
    </location>
</feature>
<evidence type="ECO:0000259" key="20">
    <source>
        <dbReference type="Pfam" id="PF03919"/>
    </source>
</evidence>
<evidence type="ECO:0000256" key="12">
    <source>
        <dbReference type="ARBA" id="ARBA00029909"/>
    </source>
</evidence>
<sequence>MSVPQIPGVRIPSRLEQTIRQEVASLLGRTSTNFPGAQPVSFARHHLKEIAKKDYYLCEKTDGIRCLLYCTQDENGAEVHYFINRKNEYYQVRGIHFPHEGDPNFQRFHIATILDGELVNDRYPDGSVQLRFYVFDCLVIDGKSLTSRILDIRLGYFHANIWVPYRKMYEVFPQEKEFRMMELVLKDLGKPYGITEAFNKIKDLKHGNDGLVFTCKSTPYIFGTDENILKWKPPQENTVDFVLKVGPFPLFYSETSDPPGMIPDYDDIPLLELCVNYGNRDLRNYTELYVTWQEWEVMKSLNEILDDRIIECYRDMEGRWRYKAEEDRRPRFRDDKSDANHISTVIKVIESINDGVSTEDLLAAEFDIKKGWKLRHPEEDRKQTIVAAPAPAPEEERRKRAATGPPPSVQSPDEKKVKTQSAF</sequence>
<evidence type="ECO:0000256" key="18">
    <source>
        <dbReference type="SAM" id="MobiDB-lite"/>
    </source>
</evidence>
<dbReference type="Gene3D" id="2.40.50.140">
    <property type="entry name" value="Nucleic acid-binding proteins"/>
    <property type="match status" value="1"/>
</dbReference>
<evidence type="ECO:0000256" key="14">
    <source>
        <dbReference type="ARBA" id="ARBA00044624"/>
    </source>
</evidence>
<keyword evidence="22" id="KW-1185">Reference proteome</keyword>
<keyword evidence="9 16" id="KW-0506">mRNA capping</keyword>
<dbReference type="GO" id="GO:0031533">
    <property type="term" value="C:mRNA capping enzyme complex"/>
    <property type="evidence" value="ECO:0007669"/>
    <property type="project" value="InterPro"/>
</dbReference>
<dbReference type="AlphaFoldDB" id="A0A9P4S6Q8"/>
<dbReference type="InterPro" id="IPR013846">
    <property type="entry name" value="mRNA_cap_enzyme_C"/>
</dbReference>
<dbReference type="GO" id="GO:0005524">
    <property type="term" value="F:ATP binding"/>
    <property type="evidence" value="ECO:0007669"/>
    <property type="project" value="InterPro"/>
</dbReference>
<evidence type="ECO:0000256" key="3">
    <source>
        <dbReference type="ARBA" id="ARBA00012475"/>
    </source>
</evidence>
<dbReference type="CDD" id="cd07895">
    <property type="entry name" value="Adenylation_mRNA_capping"/>
    <property type="match status" value="1"/>
</dbReference>
<evidence type="ECO:0000256" key="10">
    <source>
        <dbReference type="ARBA" id="ARBA00023134"/>
    </source>
</evidence>
<name>A0A9P4S6Q8_9PEZI</name>
<dbReference type="GO" id="GO:0005525">
    <property type="term" value="F:GTP binding"/>
    <property type="evidence" value="ECO:0007669"/>
    <property type="project" value="UniProtKB-KW"/>
</dbReference>
<feature type="domain" description="mRNA capping enzyme C-terminal" evidence="20">
    <location>
        <begin position="236"/>
        <end position="362"/>
    </location>
</feature>
<reference evidence="21" key="1">
    <citation type="journal article" date="2020" name="Stud. Mycol.">
        <title>101 Dothideomycetes genomes: a test case for predicting lifestyles and emergence of pathogens.</title>
        <authorList>
            <person name="Haridas S."/>
            <person name="Albert R."/>
            <person name="Binder M."/>
            <person name="Bloem J."/>
            <person name="Labutti K."/>
            <person name="Salamov A."/>
            <person name="Andreopoulos B."/>
            <person name="Baker S."/>
            <person name="Barry K."/>
            <person name="Bills G."/>
            <person name="Bluhm B."/>
            <person name="Cannon C."/>
            <person name="Castanera R."/>
            <person name="Culley D."/>
            <person name="Daum C."/>
            <person name="Ezra D."/>
            <person name="Gonzalez J."/>
            <person name="Henrissat B."/>
            <person name="Kuo A."/>
            <person name="Liang C."/>
            <person name="Lipzen A."/>
            <person name="Lutzoni F."/>
            <person name="Magnuson J."/>
            <person name="Mondo S."/>
            <person name="Nolan M."/>
            <person name="Ohm R."/>
            <person name="Pangilinan J."/>
            <person name="Park H.-J."/>
            <person name="Ramirez L."/>
            <person name="Alfaro M."/>
            <person name="Sun H."/>
            <person name="Tritt A."/>
            <person name="Yoshinaga Y."/>
            <person name="Zwiers L.-H."/>
            <person name="Turgeon B."/>
            <person name="Goodwin S."/>
            <person name="Spatafora J."/>
            <person name="Crous P."/>
            <person name="Grigoriev I."/>
        </authorList>
    </citation>
    <scope>NUCLEOTIDE SEQUENCE</scope>
    <source>
        <strain evidence="21">CBS 101060</strain>
    </source>
</reference>
<dbReference type="Gene3D" id="3.30.470.30">
    <property type="entry name" value="DNA ligase/mRNA capping enzyme"/>
    <property type="match status" value="1"/>
</dbReference>
<keyword evidence="8 16" id="KW-0547">Nucleotide-binding</keyword>
<feature type="region of interest" description="Disordered" evidence="18">
    <location>
        <begin position="378"/>
        <end position="423"/>
    </location>
</feature>
<dbReference type="PANTHER" id="PTHR10367">
    <property type="entry name" value="MRNA-CAPPING ENZYME"/>
    <property type="match status" value="1"/>
</dbReference>
<evidence type="ECO:0000256" key="8">
    <source>
        <dbReference type="ARBA" id="ARBA00022741"/>
    </source>
</evidence>
<proteinExistence type="inferred from homology"/>
<dbReference type="InterPro" id="IPR017075">
    <property type="entry name" value="mRNA_cap_enzyme_alpha"/>
</dbReference>
<protein>
    <recommendedName>
        <fullName evidence="4 16">mRNA-capping enzyme subunit alpha</fullName>
        <ecNumber evidence="3 16">2.7.7.50</ecNumber>
    </recommendedName>
    <alternativeName>
        <fullName evidence="12 16">GTP--RNA guanylyltransferase</fullName>
    </alternativeName>
    <alternativeName>
        <fullName evidence="13 16">mRNA guanylyltransferase</fullName>
    </alternativeName>
</protein>
<dbReference type="SUPFAM" id="SSF56091">
    <property type="entry name" value="DNA ligase/mRNA capping enzyme, catalytic domain"/>
    <property type="match status" value="1"/>
</dbReference>
<dbReference type="Pfam" id="PF01331">
    <property type="entry name" value="mRNA_cap_enzyme"/>
    <property type="match status" value="1"/>
</dbReference>
<dbReference type="EC" id="2.7.7.50" evidence="3 16"/>
<evidence type="ECO:0000259" key="19">
    <source>
        <dbReference type="Pfam" id="PF01331"/>
    </source>
</evidence>
<dbReference type="InterPro" id="IPR001339">
    <property type="entry name" value="mRNA_cap_enzyme_adenylation"/>
</dbReference>
<dbReference type="InterPro" id="IPR012340">
    <property type="entry name" value="NA-bd_OB-fold"/>
</dbReference>
<evidence type="ECO:0000256" key="17">
    <source>
        <dbReference type="PIRSR" id="PIRSR036959-1"/>
    </source>
</evidence>
<keyword evidence="6 16" id="KW-0808">Transferase</keyword>
<dbReference type="PIRSF" id="PIRSF036959">
    <property type="entry name" value="mRNA_cap_alpha"/>
    <property type="match status" value="1"/>
</dbReference>
<dbReference type="OrthoDB" id="200924at2759"/>
<evidence type="ECO:0000256" key="11">
    <source>
        <dbReference type="ARBA" id="ARBA00023242"/>
    </source>
</evidence>
<gene>
    <name evidence="21" type="ORF">M501DRAFT_1018603</name>
</gene>
<keyword evidence="5 16" id="KW-0507">mRNA processing</keyword>
<keyword evidence="10 16" id="KW-0342">GTP-binding</keyword>
<evidence type="ECO:0000256" key="6">
    <source>
        <dbReference type="ARBA" id="ARBA00022679"/>
    </source>
</evidence>
<dbReference type="EMBL" id="MU006102">
    <property type="protein sequence ID" value="KAF2836721.1"/>
    <property type="molecule type" value="Genomic_DNA"/>
</dbReference>
<comment type="catalytic activity">
    <reaction evidence="14">
        <text>a 5'-end diphospho-ribonucleoside in mRNA + GTP + H(+) = a 5'-end (5'-triphosphoguanosine)-ribonucleoside in mRNA + diphosphate</text>
        <dbReference type="Rhea" id="RHEA:67012"/>
        <dbReference type="Rhea" id="RHEA-COMP:17165"/>
        <dbReference type="Rhea" id="RHEA-COMP:17166"/>
        <dbReference type="ChEBI" id="CHEBI:15378"/>
        <dbReference type="ChEBI" id="CHEBI:33019"/>
        <dbReference type="ChEBI" id="CHEBI:37565"/>
        <dbReference type="ChEBI" id="CHEBI:167616"/>
        <dbReference type="ChEBI" id="CHEBI:167617"/>
        <dbReference type="EC" id="2.7.7.50"/>
    </reaction>
    <physiologicalReaction direction="left-to-right" evidence="14">
        <dbReference type="Rhea" id="RHEA:67013"/>
    </physiologicalReaction>
</comment>
<evidence type="ECO:0000256" key="13">
    <source>
        <dbReference type="ARBA" id="ARBA00030702"/>
    </source>
</evidence>
<dbReference type="GO" id="GO:0004484">
    <property type="term" value="F:mRNA guanylyltransferase activity"/>
    <property type="evidence" value="ECO:0007669"/>
    <property type="project" value="UniProtKB-EC"/>
</dbReference>
<dbReference type="PANTHER" id="PTHR10367:SF17">
    <property type="entry name" value="MRNA-CAPPING ENZYME"/>
    <property type="match status" value="1"/>
</dbReference>
<dbReference type="Proteomes" id="UP000799429">
    <property type="component" value="Unassembled WGS sequence"/>
</dbReference>
<keyword evidence="11 16" id="KW-0539">Nucleus</keyword>
<comment type="function">
    <text evidence="16">Second step of mRNA capping. Transfer of the GMP moiety of GTP to the 5'-end of RNA via an enzyme-GMP covalent reaction intermediate.</text>
</comment>
<evidence type="ECO:0000256" key="9">
    <source>
        <dbReference type="ARBA" id="ARBA00023042"/>
    </source>
</evidence>
<dbReference type="InterPro" id="IPR051029">
    <property type="entry name" value="mRNA_Capping_Enz/RNA_Phosphat"/>
</dbReference>
<evidence type="ECO:0000256" key="15">
    <source>
        <dbReference type="ARBA" id="ARBA00047082"/>
    </source>
</evidence>
<comment type="similarity">
    <text evidence="2 16">Belongs to the eukaryotic GTase family.</text>
</comment>